<evidence type="ECO:0000313" key="11">
    <source>
        <dbReference type="Proteomes" id="UP000440578"/>
    </source>
</evidence>
<comment type="caution">
    <text evidence="10">The sequence shown here is derived from an EMBL/GenBank/DDBJ whole genome shotgun (WGS) entry which is preliminary data.</text>
</comment>
<evidence type="ECO:0000313" key="10">
    <source>
        <dbReference type="EMBL" id="KAF0305265.1"/>
    </source>
</evidence>
<proteinExistence type="inferred from homology"/>
<feature type="chain" id="PRO_5025477738" description="folate gamma-glutamyl hydrolase" evidence="9">
    <location>
        <begin position="19"/>
        <end position="315"/>
    </location>
</feature>
<dbReference type="PROSITE" id="PS51275">
    <property type="entry name" value="PEPTIDASE_C26_GGH"/>
    <property type="match status" value="1"/>
</dbReference>
<evidence type="ECO:0000256" key="2">
    <source>
        <dbReference type="ARBA" id="ARBA00011083"/>
    </source>
</evidence>
<feature type="signal peptide" evidence="9">
    <location>
        <begin position="1"/>
        <end position="18"/>
    </location>
</feature>
<name>A0A6A4WEX3_AMPAM</name>
<organism evidence="10 11">
    <name type="scientific">Amphibalanus amphitrite</name>
    <name type="common">Striped barnacle</name>
    <name type="synonym">Balanus amphitrite</name>
    <dbReference type="NCBI Taxonomy" id="1232801"/>
    <lineage>
        <taxon>Eukaryota</taxon>
        <taxon>Metazoa</taxon>
        <taxon>Ecdysozoa</taxon>
        <taxon>Arthropoda</taxon>
        <taxon>Crustacea</taxon>
        <taxon>Multicrustacea</taxon>
        <taxon>Cirripedia</taxon>
        <taxon>Thoracica</taxon>
        <taxon>Thoracicalcarea</taxon>
        <taxon>Balanomorpha</taxon>
        <taxon>Balanoidea</taxon>
        <taxon>Balanidae</taxon>
        <taxon>Amphibalaninae</taxon>
        <taxon>Amphibalanus</taxon>
    </lineage>
</organism>
<feature type="active site" evidence="8">
    <location>
        <position position="232"/>
    </location>
</feature>
<dbReference type="Proteomes" id="UP000440578">
    <property type="component" value="Unassembled WGS sequence"/>
</dbReference>
<protein>
    <recommendedName>
        <fullName evidence="3 8">folate gamma-glutamyl hydrolase</fullName>
        <ecNumber evidence="3 8">3.4.19.9</ecNumber>
    </recommendedName>
</protein>
<keyword evidence="6 8" id="KW-0378">Hydrolase</keyword>
<gene>
    <name evidence="10" type="primary">GGH_0</name>
    <name evidence="10" type="ORF">FJT64_023091</name>
</gene>
<evidence type="ECO:0000256" key="9">
    <source>
        <dbReference type="SAM" id="SignalP"/>
    </source>
</evidence>
<evidence type="ECO:0000256" key="8">
    <source>
        <dbReference type="PROSITE-ProRule" id="PRU00607"/>
    </source>
</evidence>
<dbReference type="GO" id="GO:0005773">
    <property type="term" value="C:vacuole"/>
    <property type="evidence" value="ECO:0007669"/>
    <property type="project" value="TreeGrafter"/>
</dbReference>
<accession>A0A6A4WEX3</accession>
<dbReference type="SUPFAM" id="SSF52317">
    <property type="entry name" value="Class I glutamine amidotransferase-like"/>
    <property type="match status" value="1"/>
</dbReference>
<comment type="subcellular location">
    <subcellularLocation>
        <location evidence="1">Secreted</location>
        <location evidence="1">Extracellular space</location>
    </subcellularLocation>
</comment>
<keyword evidence="5 9" id="KW-0732">Signal</keyword>
<comment type="catalytic activity">
    <reaction evidence="8">
        <text>(6S)-5,6,7,8-tetrahydrofolyl-(gamma-L-Glu)(n) + (n-1) H2O = (6S)-5,6,7,8-tetrahydrofolate + (n-1) L-glutamate</text>
        <dbReference type="Rhea" id="RHEA:56784"/>
        <dbReference type="Rhea" id="RHEA-COMP:14738"/>
        <dbReference type="ChEBI" id="CHEBI:15377"/>
        <dbReference type="ChEBI" id="CHEBI:29985"/>
        <dbReference type="ChEBI" id="CHEBI:57453"/>
        <dbReference type="ChEBI" id="CHEBI:141005"/>
        <dbReference type="EC" id="3.4.19.9"/>
    </reaction>
</comment>
<feature type="active site" description="Proton donor" evidence="7">
    <location>
        <position position="232"/>
    </location>
</feature>
<dbReference type="PANTHER" id="PTHR11315:SF0">
    <property type="entry name" value="FOLATE GAMMA-GLUTAMYL HYDROLASE"/>
    <property type="match status" value="1"/>
</dbReference>
<dbReference type="Pfam" id="PF07722">
    <property type="entry name" value="Peptidase_C26"/>
    <property type="match status" value="1"/>
</dbReference>
<dbReference type="PROSITE" id="PS51273">
    <property type="entry name" value="GATASE_TYPE_1"/>
    <property type="match status" value="1"/>
</dbReference>
<dbReference type="InterPro" id="IPR029062">
    <property type="entry name" value="Class_I_gatase-like"/>
</dbReference>
<dbReference type="GO" id="GO:0046900">
    <property type="term" value="P:tetrahydrofolylpolyglutamate metabolic process"/>
    <property type="evidence" value="ECO:0007669"/>
    <property type="project" value="TreeGrafter"/>
</dbReference>
<feature type="active site" description="Nucleophile" evidence="7 8">
    <location>
        <position position="124"/>
    </location>
</feature>
<dbReference type="AlphaFoldDB" id="A0A6A4WEX3"/>
<dbReference type="EMBL" id="VIIS01000772">
    <property type="protein sequence ID" value="KAF0305265.1"/>
    <property type="molecule type" value="Genomic_DNA"/>
</dbReference>
<evidence type="ECO:0000256" key="7">
    <source>
        <dbReference type="PIRSR" id="PIRSR615527-1"/>
    </source>
</evidence>
<dbReference type="OrthoDB" id="64220at2759"/>
<sequence>MSPSLLLVLSAAALSVSANDRPIIGILAQETTPDIDDLFPELNYTSYVQASYVQFVESAGARAAPVFIHRSQKYYEDMFYQLNGLLLPGGNSQLDSEGFGAASRAFWDLAHAHPEVHFPIWGTCQGHEELAFLAGGAEVIEACDAENQLVAVSPEPALLESRLFANATAEQLALFTVEPNVVMFHSNCVSPESFSRLAEEFRTLATNTDRQGVPYVSIVEHRQLPIYGVQFHPEKAAFEWSTLERVDQVPHWADAVEASQYLANFLVAEARRSEAVFPSEATEQAALIYNYPAYFTAARGSTFQMCYFFDDSEYM</sequence>
<dbReference type="InterPro" id="IPR015527">
    <property type="entry name" value="Pept_C26_g-glut_hydrolase"/>
</dbReference>
<evidence type="ECO:0000256" key="5">
    <source>
        <dbReference type="ARBA" id="ARBA00022729"/>
    </source>
</evidence>
<dbReference type="EC" id="3.4.19.9" evidence="3 8"/>
<evidence type="ECO:0000256" key="4">
    <source>
        <dbReference type="ARBA" id="ARBA00022525"/>
    </source>
</evidence>
<keyword evidence="11" id="KW-1185">Reference proteome</keyword>
<evidence type="ECO:0000256" key="6">
    <source>
        <dbReference type="ARBA" id="ARBA00022801"/>
    </source>
</evidence>
<reference evidence="10 11" key="1">
    <citation type="submission" date="2019-07" db="EMBL/GenBank/DDBJ databases">
        <title>Draft genome assembly of a fouling barnacle, Amphibalanus amphitrite (Darwin, 1854): The first reference genome for Thecostraca.</title>
        <authorList>
            <person name="Kim W."/>
        </authorList>
    </citation>
    <scope>NUCLEOTIDE SEQUENCE [LARGE SCALE GENOMIC DNA]</scope>
    <source>
        <strain evidence="10">SNU_AA5</strain>
        <tissue evidence="10">Soma without cirri and trophi</tissue>
    </source>
</reference>
<comment type="similarity">
    <text evidence="2">Belongs to the peptidase C26 family.</text>
</comment>
<dbReference type="GO" id="GO:0005576">
    <property type="term" value="C:extracellular region"/>
    <property type="evidence" value="ECO:0007669"/>
    <property type="project" value="UniProtKB-SubCell"/>
</dbReference>
<dbReference type="InterPro" id="IPR011697">
    <property type="entry name" value="Peptidase_C26"/>
</dbReference>
<dbReference type="PANTHER" id="PTHR11315">
    <property type="entry name" value="PROTEASE FAMILY C26 GAMMA-GLUTAMYL HYDROLASE"/>
    <property type="match status" value="1"/>
</dbReference>
<evidence type="ECO:0000256" key="1">
    <source>
        <dbReference type="ARBA" id="ARBA00004239"/>
    </source>
</evidence>
<keyword evidence="4" id="KW-0964">Secreted</keyword>
<dbReference type="GO" id="GO:0034722">
    <property type="term" value="F:gamma-glutamyl-peptidase activity"/>
    <property type="evidence" value="ECO:0007669"/>
    <property type="project" value="UniProtKB-UniRule"/>
</dbReference>
<evidence type="ECO:0000256" key="3">
    <source>
        <dbReference type="ARBA" id="ARBA00012886"/>
    </source>
</evidence>
<dbReference type="Gene3D" id="3.40.50.880">
    <property type="match status" value="1"/>
</dbReference>